<comment type="caution">
    <text evidence="5">The sequence shown here is derived from an EMBL/GenBank/DDBJ whole genome shotgun (WGS) entry which is preliminary data.</text>
</comment>
<evidence type="ECO:0000256" key="2">
    <source>
        <dbReference type="ARBA" id="ARBA00023136"/>
    </source>
</evidence>
<reference evidence="6" key="1">
    <citation type="journal article" date="2019" name="Int. J. Syst. Evol. Microbiol.">
        <title>The Global Catalogue of Microorganisms (GCM) 10K type strain sequencing project: providing services to taxonomists for standard genome sequencing and annotation.</title>
        <authorList>
            <consortium name="The Broad Institute Genomics Platform"/>
            <consortium name="The Broad Institute Genome Sequencing Center for Infectious Disease"/>
            <person name="Wu L."/>
            <person name="Ma J."/>
        </authorList>
    </citation>
    <scope>NUCLEOTIDE SEQUENCE [LARGE SCALE GENOMIC DNA]</scope>
    <source>
        <strain evidence="6">JCM 17214</strain>
    </source>
</reference>
<evidence type="ECO:0000256" key="1">
    <source>
        <dbReference type="ARBA" id="ARBA00004442"/>
    </source>
</evidence>
<keyword evidence="6" id="KW-1185">Reference proteome</keyword>
<evidence type="ECO:0000313" key="5">
    <source>
        <dbReference type="EMBL" id="GAA3920002.1"/>
    </source>
</evidence>
<keyword evidence="4" id="KW-0732">Signal</keyword>
<comment type="subcellular location">
    <subcellularLocation>
        <location evidence="1">Cell outer membrane</location>
    </subcellularLocation>
</comment>
<feature type="chain" id="PRO_5045355071" evidence="4">
    <location>
        <begin position="19"/>
        <end position="710"/>
    </location>
</feature>
<evidence type="ECO:0000256" key="3">
    <source>
        <dbReference type="ARBA" id="ARBA00023237"/>
    </source>
</evidence>
<dbReference type="SUPFAM" id="SSF49464">
    <property type="entry name" value="Carboxypeptidase regulatory domain-like"/>
    <property type="match status" value="1"/>
</dbReference>
<sequence>MKALFLSAALLTATLGQAQNQLRGTVTDKKGEAIPGANIYLKGNFEGTSTDSLGRFVLRTTLSGPHTLVASSVGYGSQERLLRLGTDTTALRLALPEAANLLGGVTISAGMFAAGDEKRMTALNPLDIVSTAGAGADITSVMQNLPGTAKVGEQEGLFVRGGSATETNTLIDGMIVQNPFYSSIPDMAQRGRFEPGMFKGTAFSTGGYSAQYGQALSSVLLLDTQDKENELNKVTLDANLANVALGYTHRGSVTGRVSYTNMQPYFALMQQTRSWNKAPEGLDASINIKEKLSANSSLKAYAMTSGSVSSVNLPTYERPKEVYALHLRNRNYFTTNSYQHLFDEGKWQLNAGFSYSHNYDHINAADVKSLDRYDRRVQYRGVLTRYLSGGHVLLAGAEVHDIRITNELITAKYVLDDTYRAAFAEGEFHLGLKLAARVGVRAEQAGVIGRSNAAPRLSLAYQTGSNSQVSIAGGQFYQTPDKNYIYRNQDLNFEHANHFILNYQYMRNERTFRVETYYKQYAQLVREKGLVGFDPDPYRLVTGNTDNSGRGYARGLDLFFRDQKTIKHGDFWISYSLLDTKRLAGNFVALATPTFASKHNLSLVYKQYLPKAGLSLGGTYRYASGRSYYAAESAQFLGDRIKDFHNLSLSLSKVVIVNRNYVVFYTTVDNVLGTRNVYGFRYSADGKSRTELQPPAYRTVFAGVSLSINK</sequence>
<dbReference type="SUPFAM" id="SSF56935">
    <property type="entry name" value="Porins"/>
    <property type="match status" value="1"/>
</dbReference>
<protein>
    <submittedName>
        <fullName evidence="5">TonB-dependent receptor</fullName>
    </submittedName>
</protein>
<dbReference type="InterPro" id="IPR036942">
    <property type="entry name" value="Beta-barrel_TonB_sf"/>
</dbReference>
<keyword evidence="2" id="KW-0472">Membrane</keyword>
<name>A0ABP7MC50_9BACT</name>
<proteinExistence type="predicted"/>
<dbReference type="Gene3D" id="2.40.170.20">
    <property type="entry name" value="TonB-dependent receptor, beta-barrel domain"/>
    <property type="match status" value="1"/>
</dbReference>
<feature type="signal peptide" evidence="4">
    <location>
        <begin position="1"/>
        <end position="18"/>
    </location>
</feature>
<organism evidence="5 6">
    <name type="scientific">Hymenobacter algoricola</name>
    <dbReference type="NCBI Taxonomy" id="486267"/>
    <lineage>
        <taxon>Bacteria</taxon>
        <taxon>Pseudomonadati</taxon>
        <taxon>Bacteroidota</taxon>
        <taxon>Cytophagia</taxon>
        <taxon>Cytophagales</taxon>
        <taxon>Hymenobacteraceae</taxon>
        <taxon>Hymenobacter</taxon>
    </lineage>
</organism>
<accession>A0ABP7MC50</accession>
<dbReference type="InterPro" id="IPR008969">
    <property type="entry name" value="CarboxyPept-like_regulatory"/>
</dbReference>
<dbReference type="RefSeq" id="WP_345109054.1">
    <property type="nucleotide sequence ID" value="NZ_BAABDH010000003.1"/>
</dbReference>
<keyword evidence="3" id="KW-0998">Cell outer membrane</keyword>
<dbReference type="EMBL" id="BAABDH010000003">
    <property type="protein sequence ID" value="GAA3920002.1"/>
    <property type="molecule type" value="Genomic_DNA"/>
</dbReference>
<gene>
    <name evidence="5" type="ORF">GCM10022406_03060</name>
</gene>
<dbReference type="Gene3D" id="2.60.40.1120">
    <property type="entry name" value="Carboxypeptidase-like, regulatory domain"/>
    <property type="match status" value="1"/>
</dbReference>
<dbReference type="Proteomes" id="UP001499909">
    <property type="component" value="Unassembled WGS sequence"/>
</dbReference>
<evidence type="ECO:0000256" key="4">
    <source>
        <dbReference type="SAM" id="SignalP"/>
    </source>
</evidence>
<keyword evidence="5" id="KW-0675">Receptor</keyword>
<evidence type="ECO:0000313" key="6">
    <source>
        <dbReference type="Proteomes" id="UP001499909"/>
    </source>
</evidence>
<dbReference type="Pfam" id="PF13715">
    <property type="entry name" value="CarbopepD_reg_2"/>
    <property type="match status" value="1"/>
</dbReference>